<proteinExistence type="predicted"/>
<feature type="compositionally biased region" description="Acidic residues" evidence="1">
    <location>
        <begin position="65"/>
        <end position="82"/>
    </location>
</feature>
<evidence type="ECO:0008006" key="4">
    <source>
        <dbReference type="Google" id="ProtNLM"/>
    </source>
</evidence>
<dbReference type="OrthoDB" id="8019848at2"/>
<keyword evidence="3" id="KW-1185">Reference proteome</keyword>
<sequence length="98" mass="10953">MFTLTISDKAVAVTNATEDEARELFMSEDFKDDLKTLETEGAPLWDGFATLALRPATDLEITEFEEADVDEEGEEDAEDDDSPLIMFLVDVTDPDDEE</sequence>
<name>A0A5N3P6S7_9HYPH</name>
<dbReference type="RefSeq" id="WP_150947340.1">
    <property type="nucleotide sequence ID" value="NZ_VCMV01000036.1"/>
</dbReference>
<comment type="caution">
    <text evidence="2">The sequence shown here is derived from an EMBL/GenBank/DDBJ whole genome shotgun (WGS) entry which is preliminary data.</text>
</comment>
<dbReference type="EMBL" id="VCMV01000036">
    <property type="protein sequence ID" value="KAB0265371.1"/>
    <property type="molecule type" value="Genomic_DNA"/>
</dbReference>
<protein>
    <recommendedName>
        <fullName evidence="4">Glutamine amidotransferase</fullName>
    </recommendedName>
</protein>
<feature type="region of interest" description="Disordered" evidence="1">
    <location>
        <begin position="65"/>
        <end position="84"/>
    </location>
</feature>
<accession>A0A5N3P6S7</accession>
<reference evidence="2 3" key="1">
    <citation type="journal article" date="2019" name="Microorganisms">
        <title>Genome Insights into the Novel Species Microvirga brassicacearum, a Rapeseed Endophyte with Biotechnological Potential.</title>
        <authorList>
            <person name="Jimenez-Gomez A."/>
            <person name="Saati-Santamaria Z."/>
            <person name="Igual J.M."/>
            <person name="Rivas R."/>
            <person name="Mateos P.F."/>
            <person name="Garcia-Fraile P."/>
        </authorList>
    </citation>
    <scope>NUCLEOTIDE SEQUENCE [LARGE SCALE GENOMIC DNA]</scope>
    <source>
        <strain evidence="2 3">CDVBN77</strain>
    </source>
</reference>
<evidence type="ECO:0000313" key="2">
    <source>
        <dbReference type="EMBL" id="KAB0265371.1"/>
    </source>
</evidence>
<gene>
    <name evidence="2" type="ORF">FEZ63_18790</name>
</gene>
<organism evidence="2 3">
    <name type="scientific">Microvirga brassicacearum</name>
    <dbReference type="NCBI Taxonomy" id="2580413"/>
    <lineage>
        <taxon>Bacteria</taxon>
        <taxon>Pseudomonadati</taxon>
        <taxon>Pseudomonadota</taxon>
        <taxon>Alphaproteobacteria</taxon>
        <taxon>Hyphomicrobiales</taxon>
        <taxon>Methylobacteriaceae</taxon>
        <taxon>Microvirga</taxon>
    </lineage>
</organism>
<evidence type="ECO:0000313" key="3">
    <source>
        <dbReference type="Proteomes" id="UP000325684"/>
    </source>
</evidence>
<dbReference type="Proteomes" id="UP000325684">
    <property type="component" value="Unassembled WGS sequence"/>
</dbReference>
<dbReference type="AlphaFoldDB" id="A0A5N3P6S7"/>
<evidence type="ECO:0000256" key="1">
    <source>
        <dbReference type="SAM" id="MobiDB-lite"/>
    </source>
</evidence>